<dbReference type="SUPFAM" id="SSF52540">
    <property type="entry name" value="P-loop containing nucleoside triphosphate hydrolases"/>
    <property type="match status" value="1"/>
</dbReference>
<dbReference type="GO" id="GO:0003697">
    <property type="term" value="F:single-stranded DNA binding"/>
    <property type="evidence" value="ECO:0007669"/>
    <property type="project" value="UniProtKB-UniRule"/>
</dbReference>
<proteinExistence type="inferred from homology"/>
<dbReference type="PROSITE" id="PS00618">
    <property type="entry name" value="RECF_2"/>
    <property type="match status" value="1"/>
</dbReference>
<dbReference type="PANTHER" id="PTHR32182:SF0">
    <property type="entry name" value="DNA REPLICATION AND REPAIR PROTEIN RECF"/>
    <property type="match status" value="1"/>
</dbReference>
<dbReference type="EMBL" id="LNQL01000004">
    <property type="protein sequence ID" value="KSU48258.1"/>
    <property type="molecule type" value="Genomic_DNA"/>
</dbReference>
<dbReference type="EMBL" id="LDQV01000021">
    <property type="protein sequence ID" value="KTR26784.1"/>
    <property type="molecule type" value="Genomic_DNA"/>
</dbReference>
<evidence type="ECO:0000256" key="3">
    <source>
        <dbReference type="ARBA" id="ARBA00020170"/>
    </source>
</evidence>
<dbReference type="GO" id="GO:0006260">
    <property type="term" value="P:DNA replication"/>
    <property type="evidence" value="ECO:0007669"/>
    <property type="project" value="UniProtKB-UniRule"/>
</dbReference>
<feature type="binding site" evidence="12">
    <location>
        <begin position="30"/>
        <end position="37"/>
    </location>
    <ligand>
        <name>ATP</name>
        <dbReference type="ChEBI" id="CHEBI:30616"/>
    </ligand>
</feature>
<dbReference type="InterPro" id="IPR018078">
    <property type="entry name" value="DNA-binding_RecF_CS"/>
</dbReference>
<protein>
    <recommendedName>
        <fullName evidence="3 12">DNA replication and repair protein RecF</fullName>
    </recommendedName>
</protein>
<dbReference type="GO" id="GO:0005524">
    <property type="term" value="F:ATP binding"/>
    <property type="evidence" value="ECO:0007669"/>
    <property type="project" value="UniProtKB-UniRule"/>
</dbReference>
<dbReference type="Proteomes" id="UP000053797">
    <property type="component" value="Unassembled WGS sequence"/>
</dbReference>
<dbReference type="GeneID" id="90839016"/>
<dbReference type="EMBL" id="JBAWKY010000004">
    <property type="protein sequence ID" value="MEI4463506.1"/>
    <property type="molecule type" value="Genomic_DNA"/>
</dbReference>
<comment type="subcellular location">
    <subcellularLocation>
        <location evidence="1 12 13">Cytoplasm</location>
    </subcellularLocation>
</comment>
<keyword evidence="5 12" id="KW-0235">DNA replication</keyword>
<keyword evidence="10 12" id="KW-0234">DNA repair</keyword>
<keyword evidence="6 12" id="KW-0547">Nucleotide-binding</keyword>
<dbReference type="OrthoDB" id="9803889at2"/>
<dbReference type="Gene3D" id="3.40.50.300">
    <property type="entry name" value="P-loop containing nucleotide triphosphate hydrolases"/>
    <property type="match status" value="1"/>
</dbReference>
<evidence type="ECO:0000256" key="10">
    <source>
        <dbReference type="ARBA" id="ARBA00023204"/>
    </source>
</evidence>
<evidence type="ECO:0000256" key="4">
    <source>
        <dbReference type="ARBA" id="ARBA00022490"/>
    </source>
</evidence>
<sequence length="384" mass="43848">MRLDSVRLSHYRNYDALELSFSEKTNVLIGENAQGKTNLLEAIYVLALAKSHRTTHDKELIGWDQETARVEGRVVKRTGSHVQEIVISGRGKKAKLNHLEQRRLSDYVGALNIVLFAPEDLHIVKGSPQVRRRFLDMEIGQVSPVYLHELSQYLKVLKQRNALLKQLSMKGGDETFLDILTEQMITLAVKIVQRRHHFMAQLEKWARPIHDGISRGQEELALIYRSDTFGDELLDVEGMTASYTRKFGKIKENEIRRGVTLFGPHRDDFEMEVNGRNVQTYGSQGQQRTAALSLKLAEIELIHEEVGEYPLLLLDDVLSELDDHRQTHLLDTMQQKVQTILTTTSVDGIAHETINQAKLFHVKQGTVDLEETSYKETVGEKTDE</sequence>
<evidence type="ECO:0000313" key="15">
    <source>
        <dbReference type="EMBL" id="KSU48258.1"/>
    </source>
</evidence>
<dbReference type="Gene3D" id="1.20.1050.90">
    <property type="entry name" value="RecF/RecN/SMC, N-terminal domain"/>
    <property type="match status" value="1"/>
</dbReference>
<comment type="caution">
    <text evidence="15">The sequence shown here is derived from an EMBL/GenBank/DDBJ whole genome shotgun (WGS) entry which is preliminary data.</text>
</comment>
<reference evidence="17 20" key="3">
    <citation type="submission" date="2023-12" db="EMBL/GenBank/DDBJ databases">
        <authorList>
            <person name="Easwaran N."/>
            <person name="Lazarus H.P.S."/>
        </authorList>
    </citation>
    <scope>NUCLEOTIDE SEQUENCE [LARGE SCALE GENOMIC DNA]</scope>
    <source>
        <strain evidence="17 20">VIT-2023</strain>
    </source>
</reference>
<comment type="similarity">
    <text evidence="2 12 13">Belongs to the RecF family.</text>
</comment>
<dbReference type="HAMAP" id="MF_00365">
    <property type="entry name" value="RecF"/>
    <property type="match status" value="1"/>
</dbReference>
<name>A0A0V8GDK9_9BACL</name>
<keyword evidence="11 12" id="KW-0742">SOS response</keyword>
<keyword evidence="7 12" id="KW-0227">DNA damage</keyword>
<dbReference type="InterPro" id="IPR003395">
    <property type="entry name" value="RecF/RecN/SMC_N"/>
</dbReference>
<organism evidence="15 18">
    <name type="scientific">Exiguobacterium indicum</name>
    <dbReference type="NCBI Taxonomy" id="296995"/>
    <lineage>
        <taxon>Bacteria</taxon>
        <taxon>Bacillati</taxon>
        <taxon>Bacillota</taxon>
        <taxon>Bacilli</taxon>
        <taxon>Bacillales</taxon>
        <taxon>Bacillales Family XII. Incertae Sedis</taxon>
        <taxon>Exiguobacterium</taxon>
    </lineage>
</organism>
<evidence type="ECO:0000313" key="18">
    <source>
        <dbReference type="Proteomes" id="UP000053797"/>
    </source>
</evidence>
<dbReference type="InterPro" id="IPR027417">
    <property type="entry name" value="P-loop_NTPase"/>
</dbReference>
<dbReference type="GO" id="GO:0005737">
    <property type="term" value="C:cytoplasm"/>
    <property type="evidence" value="ECO:0007669"/>
    <property type="project" value="UniProtKB-SubCell"/>
</dbReference>
<evidence type="ECO:0000313" key="19">
    <source>
        <dbReference type="Proteomes" id="UP000072605"/>
    </source>
</evidence>
<dbReference type="InterPro" id="IPR042174">
    <property type="entry name" value="RecF_2"/>
</dbReference>
<dbReference type="Pfam" id="PF02463">
    <property type="entry name" value="SMC_N"/>
    <property type="match status" value="1"/>
</dbReference>
<evidence type="ECO:0000313" key="20">
    <source>
        <dbReference type="Proteomes" id="UP001387110"/>
    </source>
</evidence>
<gene>
    <name evidence="12 17" type="primary">recF</name>
    <name evidence="15" type="ORF">AS033_11575</name>
    <name evidence="16" type="ORF">RSA11_09410</name>
    <name evidence="17" type="ORF">SZL87_13850</name>
</gene>
<dbReference type="AlphaFoldDB" id="A0A0V8GDK9"/>
<comment type="function">
    <text evidence="12 13">The RecF protein is involved in DNA metabolism; it is required for DNA replication and normal SOS inducibility. RecF binds preferentially to single-stranded, linear DNA. It also seems to bind ATP.</text>
</comment>
<accession>A0A0V8GDK9</accession>
<dbReference type="GO" id="GO:0009432">
    <property type="term" value="P:SOS response"/>
    <property type="evidence" value="ECO:0007669"/>
    <property type="project" value="UniProtKB-UniRule"/>
</dbReference>
<evidence type="ECO:0000256" key="11">
    <source>
        <dbReference type="ARBA" id="ARBA00023236"/>
    </source>
</evidence>
<feature type="domain" description="RecF/RecN/SMC N-terminal" evidence="14">
    <location>
        <begin position="3"/>
        <end position="365"/>
    </location>
</feature>
<evidence type="ECO:0000256" key="8">
    <source>
        <dbReference type="ARBA" id="ARBA00022840"/>
    </source>
</evidence>
<dbReference type="GO" id="GO:0006302">
    <property type="term" value="P:double-strand break repair"/>
    <property type="evidence" value="ECO:0007669"/>
    <property type="project" value="TreeGrafter"/>
</dbReference>
<dbReference type="PROSITE" id="PS00617">
    <property type="entry name" value="RECF_1"/>
    <property type="match status" value="1"/>
</dbReference>
<dbReference type="RefSeq" id="WP_023469866.1">
    <property type="nucleotide sequence ID" value="NZ_FMYN01000004.1"/>
</dbReference>
<dbReference type="InterPro" id="IPR001238">
    <property type="entry name" value="DNA-binding_RecF"/>
</dbReference>
<keyword evidence="4 12" id="KW-0963">Cytoplasm</keyword>
<evidence type="ECO:0000259" key="14">
    <source>
        <dbReference type="Pfam" id="PF02463"/>
    </source>
</evidence>
<dbReference type="GO" id="GO:0000731">
    <property type="term" value="P:DNA synthesis involved in DNA repair"/>
    <property type="evidence" value="ECO:0007669"/>
    <property type="project" value="TreeGrafter"/>
</dbReference>
<evidence type="ECO:0000256" key="9">
    <source>
        <dbReference type="ARBA" id="ARBA00023125"/>
    </source>
</evidence>
<dbReference type="Proteomes" id="UP001387110">
    <property type="component" value="Unassembled WGS sequence"/>
</dbReference>
<keyword evidence="20" id="KW-1185">Reference proteome</keyword>
<evidence type="ECO:0000313" key="17">
    <source>
        <dbReference type="EMBL" id="MEI4463506.1"/>
    </source>
</evidence>
<dbReference type="NCBIfam" id="TIGR00611">
    <property type="entry name" value="recf"/>
    <property type="match status" value="1"/>
</dbReference>
<reference evidence="16 19" key="2">
    <citation type="journal article" date="2016" name="Front. Microbiol.">
        <title>Genomic Resource of Rice Seed Associated Bacteria.</title>
        <authorList>
            <person name="Midha S."/>
            <person name="Bansal K."/>
            <person name="Sharma S."/>
            <person name="Kumar N."/>
            <person name="Patil P.P."/>
            <person name="Chaudhry V."/>
            <person name="Patil P.B."/>
        </authorList>
    </citation>
    <scope>NUCLEOTIDE SEQUENCE [LARGE SCALE GENOMIC DNA]</scope>
    <source>
        <strain evidence="16 19">RSA11</strain>
    </source>
</reference>
<evidence type="ECO:0000256" key="7">
    <source>
        <dbReference type="ARBA" id="ARBA00022763"/>
    </source>
</evidence>
<reference evidence="15 18" key="1">
    <citation type="journal article" date="2015" name="Int. J. Syst. Evol. Microbiol.">
        <title>Exiguobacterium enclense sp. nov., isolated from sediment.</title>
        <authorList>
            <person name="Dastager S.G."/>
            <person name="Mawlankar R."/>
            <person name="Sonalkar V.V."/>
            <person name="Thorat M.N."/>
            <person name="Mual P."/>
            <person name="Verma A."/>
            <person name="Krishnamurthi S."/>
            <person name="Tang S.K."/>
            <person name="Li W.J."/>
        </authorList>
    </citation>
    <scope>NUCLEOTIDE SEQUENCE [LARGE SCALE GENOMIC DNA]</scope>
    <source>
        <strain evidence="15 18">NIO-1109</strain>
    </source>
</reference>
<dbReference type="Proteomes" id="UP000072605">
    <property type="component" value="Unassembled WGS sequence"/>
</dbReference>
<evidence type="ECO:0000313" key="16">
    <source>
        <dbReference type="EMBL" id="KTR26784.1"/>
    </source>
</evidence>
<evidence type="ECO:0000256" key="5">
    <source>
        <dbReference type="ARBA" id="ARBA00022705"/>
    </source>
</evidence>
<dbReference type="FunFam" id="1.20.1050.90:FF:000002">
    <property type="entry name" value="DNA replication and repair protein RecF"/>
    <property type="match status" value="1"/>
</dbReference>
<keyword evidence="8 12" id="KW-0067">ATP-binding</keyword>
<keyword evidence="9 12" id="KW-0238">DNA-binding</keyword>
<evidence type="ECO:0000256" key="13">
    <source>
        <dbReference type="RuleBase" id="RU000578"/>
    </source>
</evidence>
<dbReference type="PANTHER" id="PTHR32182">
    <property type="entry name" value="DNA REPLICATION AND REPAIR PROTEIN RECF"/>
    <property type="match status" value="1"/>
</dbReference>
<evidence type="ECO:0000256" key="2">
    <source>
        <dbReference type="ARBA" id="ARBA00008016"/>
    </source>
</evidence>
<evidence type="ECO:0000256" key="12">
    <source>
        <dbReference type="HAMAP-Rule" id="MF_00365"/>
    </source>
</evidence>
<dbReference type="CDD" id="cd03242">
    <property type="entry name" value="ABC_RecF"/>
    <property type="match status" value="1"/>
</dbReference>
<evidence type="ECO:0000256" key="1">
    <source>
        <dbReference type="ARBA" id="ARBA00004496"/>
    </source>
</evidence>
<evidence type="ECO:0000256" key="6">
    <source>
        <dbReference type="ARBA" id="ARBA00022741"/>
    </source>
</evidence>